<organism evidence="2 3">
    <name type="scientific">Hyalangium minutum</name>
    <dbReference type="NCBI Taxonomy" id="394096"/>
    <lineage>
        <taxon>Bacteria</taxon>
        <taxon>Pseudomonadati</taxon>
        <taxon>Myxococcota</taxon>
        <taxon>Myxococcia</taxon>
        <taxon>Myxococcales</taxon>
        <taxon>Cystobacterineae</taxon>
        <taxon>Archangiaceae</taxon>
        <taxon>Hyalangium</taxon>
    </lineage>
</organism>
<dbReference type="OrthoDB" id="5515643at2"/>
<feature type="signal peptide" evidence="1">
    <location>
        <begin position="1"/>
        <end position="20"/>
    </location>
</feature>
<comment type="caution">
    <text evidence="2">The sequence shown here is derived from an EMBL/GenBank/DDBJ whole genome shotgun (WGS) entry which is preliminary data.</text>
</comment>
<evidence type="ECO:0000256" key="1">
    <source>
        <dbReference type="SAM" id="SignalP"/>
    </source>
</evidence>
<dbReference type="Proteomes" id="UP000028725">
    <property type="component" value="Unassembled WGS sequence"/>
</dbReference>
<name>A0A085WCD1_9BACT</name>
<protein>
    <recommendedName>
        <fullName evidence="4">Lipoprotein</fullName>
    </recommendedName>
</protein>
<keyword evidence="3" id="KW-1185">Reference proteome</keyword>
<dbReference type="AlphaFoldDB" id="A0A085WCD1"/>
<reference evidence="2 3" key="1">
    <citation type="submission" date="2014-04" db="EMBL/GenBank/DDBJ databases">
        <title>Genome assembly of Hyalangium minutum DSM 14724.</title>
        <authorList>
            <person name="Sharma G."/>
            <person name="Subramanian S."/>
        </authorList>
    </citation>
    <scope>NUCLEOTIDE SEQUENCE [LARGE SCALE GENOMIC DNA]</scope>
    <source>
        <strain evidence="2 3">DSM 14724</strain>
    </source>
</reference>
<dbReference type="EMBL" id="JMCB01000012">
    <property type="protein sequence ID" value="KFE65344.1"/>
    <property type="molecule type" value="Genomic_DNA"/>
</dbReference>
<accession>A0A085WCD1</accession>
<evidence type="ECO:0000313" key="3">
    <source>
        <dbReference type="Proteomes" id="UP000028725"/>
    </source>
</evidence>
<evidence type="ECO:0008006" key="4">
    <source>
        <dbReference type="Google" id="ProtNLM"/>
    </source>
</evidence>
<evidence type="ECO:0000313" key="2">
    <source>
        <dbReference type="EMBL" id="KFE65344.1"/>
    </source>
</evidence>
<feature type="chain" id="PRO_5001799449" description="Lipoprotein" evidence="1">
    <location>
        <begin position="21"/>
        <end position="180"/>
    </location>
</feature>
<dbReference type="PATRIC" id="fig|394096.3.peg.5797"/>
<gene>
    <name evidence="2" type="ORF">DB31_1460</name>
</gene>
<proteinExistence type="predicted"/>
<keyword evidence="1" id="KW-0732">Signal</keyword>
<sequence length="180" mass="19572">MHFASLIPPWAACLALVACAPTSFPTELKGETTVPAGPPGVITVLNAFPAISSFAGLDFNQNQDFKNQGITKDEVNSVRVHSVELLLQSPSEADFGFLDTLEFYAKAGDQEQRFAHKQDISRLGLSAPNPLLKMEVESAELQPFIAAPSMSIIVRGKGRMPEQEVRLRASVMLDVKVSLF</sequence>
<dbReference type="RefSeq" id="WP_044193147.1">
    <property type="nucleotide sequence ID" value="NZ_JMCB01000012.1"/>
</dbReference>